<evidence type="ECO:0000313" key="5">
    <source>
        <dbReference type="Proteomes" id="UP001172778"/>
    </source>
</evidence>
<evidence type="ECO:0000259" key="3">
    <source>
        <dbReference type="Pfam" id="PF18197"/>
    </source>
</evidence>
<dbReference type="Proteomes" id="UP001172778">
    <property type="component" value="Unassembled WGS sequence"/>
</dbReference>
<dbReference type="Pfam" id="PF18197">
    <property type="entry name" value="TTHB210-like"/>
    <property type="match status" value="1"/>
</dbReference>
<name>A0ABT7DZJ5_9NEIS</name>
<dbReference type="CDD" id="cd11669">
    <property type="entry name" value="TTHB210-like"/>
    <property type="match status" value="1"/>
</dbReference>
<protein>
    <submittedName>
        <fullName evidence="4">DUF5602 domain-containing protein</fullName>
    </submittedName>
</protein>
<reference evidence="4" key="1">
    <citation type="submission" date="2023-03" db="EMBL/GenBank/DDBJ databases">
        <title>Chitinimonas shenzhenensis gen. nov., sp. nov., a novel member of family Burkholderiaceae isolated from activated sludge collected in Shen Zhen, China.</title>
        <authorList>
            <person name="Wang X."/>
        </authorList>
    </citation>
    <scope>NUCLEOTIDE SEQUENCE</scope>
    <source>
        <strain evidence="4">DQS-5</strain>
    </source>
</reference>
<evidence type="ECO:0000313" key="4">
    <source>
        <dbReference type="EMBL" id="MDK2124585.1"/>
    </source>
</evidence>
<accession>A0ABT7DZJ5</accession>
<feature type="signal peptide" evidence="2">
    <location>
        <begin position="1"/>
        <end position="27"/>
    </location>
</feature>
<feature type="chain" id="PRO_5047531595" evidence="2">
    <location>
        <begin position="28"/>
        <end position="259"/>
    </location>
</feature>
<keyword evidence="5" id="KW-1185">Reference proteome</keyword>
<feature type="region of interest" description="Disordered" evidence="1">
    <location>
        <begin position="134"/>
        <end position="157"/>
    </location>
</feature>
<dbReference type="InterPro" id="IPR033786">
    <property type="entry name" value="TTHB210-like"/>
</dbReference>
<dbReference type="RefSeq" id="WP_284100898.1">
    <property type="nucleotide sequence ID" value="NZ_JARRAF010000011.1"/>
</dbReference>
<keyword evidence="2" id="KW-0732">Signal</keyword>
<gene>
    <name evidence="4" type="ORF">PZA18_11035</name>
</gene>
<evidence type="ECO:0000256" key="1">
    <source>
        <dbReference type="SAM" id="MobiDB-lite"/>
    </source>
</evidence>
<proteinExistence type="predicted"/>
<dbReference type="InterPro" id="IPR040832">
    <property type="entry name" value="TTHB210-like_dom"/>
</dbReference>
<sequence length="259" mass="28280">MRVDQLGVCVSLSISAALLGLTTQAVAEEQVFTGEKVHLGMGSAQAFVRSENGQATAVGIMLSADSLNGLSKPQKGRSAYASYLIKLPASGPKTVFDHIEINWEPKGHPPPKVYDKPHFDFHFYLSGQQARNQVHFKSDADSADPSQQPPAEQLPQGFIVPPGTAVNRMGVHAINPASPEFQGKPFTSTFIYGYYNKQLSFFEPMVSLDFLKSKPQFSEKVARPAAYAKPGAYPSAYSIKYDDQTKMYTIALEELKEGG</sequence>
<comment type="caution">
    <text evidence="4">The sequence shown here is derived from an EMBL/GenBank/DDBJ whole genome shotgun (WGS) entry which is preliminary data.</text>
</comment>
<dbReference type="EMBL" id="JARRAF010000011">
    <property type="protein sequence ID" value="MDK2124585.1"/>
    <property type="molecule type" value="Genomic_DNA"/>
</dbReference>
<evidence type="ECO:0000256" key="2">
    <source>
        <dbReference type="SAM" id="SignalP"/>
    </source>
</evidence>
<feature type="domain" description="TTHB210-like" evidence="3">
    <location>
        <begin position="51"/>
        <end position="103"/>
    </location>
</feature>
<organism evidence="4 5">
    <name type="scientific">Parachitinimonas caeni</name>
    <dbReference type="NCBI Taxonomy" id="3031301"/>
    <lineage>
        <taxon>Bacteria</taxon>
        <taxon>Pseudomonadati</taxon>
        <taxon>Pseudomonadota</taxon>
        <taxon>Betaproteobacteria</taxon>
        <taxon>Neisseriales</taxon>
        <taxon>Chitinibacteraceae</taxon>
        <taxon>Parachitinimonas</taxon>
    </lineage>
</organism>